<comment type="caution">
    <text evidence="3">The sequence shown here is derived from an EMBL/GenBank/DDBJ whole genome shotgun (WGS) entry which is preliminary data.</text>
</comment>
<evidence type="ECO:0000256" key="2">
    <source>
        <dbReference type="SAM" id="SignalP"/>
    </source>
</evidence>
<feature type="signal peptide" evidence="2">
    <location>
        <begin position="1"/>
        <end position="22"/>
    </location>
</feature>
<dbReference type="Proteomes" id="UP001595851">
    <property type="component" value="Unassembled WGS sequence"/>
</dbReference>
<reference evidence="4" key="1">
    <citation type="journal article" date="2019" name="Int. J. Syst. Evol. Microbiol.">
        <title>The Global Catalogue of Microorganisms (GCM) 10K type strain sequencing project: providing services to taxonomists for standard genome sequencing and annotation.</title>
        <authorList>
            <consortium name="The Broad Institute Genomics Platform"/>
            <consortium name="The Broad Institute Genome Sequencing Center for Infectious Disease"/>
            <person name="Wu L."/>
            <person name="Ma J."/>
        </authorList>
    </citation>
    <scope>NUCLEOTIDE SEQUENCE [LARGE SCALE GENOMIC DNA]</scope>
    <source>
        <strain evidence="4">TBRC 1276</strain>
    </source>
</reference>
<name>A0ABV8GGI3_9ACTN</name>
<dbReference type="PROSITE" id="PS51257">
    <property type="entry name" value="PROKAR_LIPOPROTEIN"/>
    <property type="match status" value="1"/>
</dbReference>
<evidence type="ECO:0000313" key="3">
    <source>
        <dbReference type="EMBL" id="MFC4011948.1"/>
    </source>
</evidence>
<keyword evidence="4" id="KW-1185">Reference proteome</keyword>
<gene>
    <name evidence="3" type="ORF">ACFOY2_32275</name>
</gene>
<dbReference type="RefSeq" id="WP_379531873.1">
    <property type="nucleotide sequence ID" value="NZ_JBHSBI010000018.1"/>
</dbReference>
<feature type="chain" id="PRO_5047263924" evidence="2">
    <location>
        <begin position="23"/>
        <end position="297"/>
    </location>
</feature>
<feature type="compositionally biased region" description="Basic and acidic residues" evidence="1">
    <location>
        <begin position="227"/>
        <end position="247"/>
    </location>
</feature>
<feature type="region of interest" description="Disordered" evidence="1">
    <location>
        <begin position="227"/>
        <end position="264"/>
    </location>
</feature>
<proteinExistence type="predicted"/>
<keyword evidence="2" id="KW-0732">Signal</keyword>
<accession>A0ABV8GGI3</accession>
<organism evidence="3 4">
    <name type="scientific">Nonomuraea purpurea</name>
    <dbReference type="NCBI Taxonomy" id="1849276"/>
    <lineage>
        <taxon>Bacteria</taxon>
        <taxon>Bacillati</taxon>
        <taxon>Actinomycetota</taxon>
        <taxon>Actinomycetes</taxon>
        <taxon>Streptosporangiales</taxon>
        <taxon>Streptosporangiaceae</taxon>
        <taxon>Nonomuraea</taxon>
    </lineage>
</organism>
<sequence length="297" mass="32518">MNRTTLPTALLALVVLSGCGGAAENAATPSPSGSPTAAKDKKHQFEAAKADCMKQKGFKYVPYVKPDRQLTEEQRQAESGDYQAMLKHRKKYGFEIFAQFVYPKEPGSPEAQAAAGSPNPNLAIREKLSDTQHTAYLKVMDSCMSAAGKQVLGIEIKSVMDWYNQTFTASKQTIKSELDSDPKLIELGGAMATCLKSKGYTVTNAAPTALSVRGREEFMALEDKLGREQRGDVPDKPTGGGEKEYARADLTPAQAKPHLAKETKSAVDDLECGKDFYLAYLPRETAIRQRVHERYAM</sequence>
<evidence type="ECO:0000313" key="4">
    <source>
        <dbReference type="Proteomes" id="UP001595851"/>
    </source>
</evidence>
<protein>
    <submittedName>
        <fullName evidence="3">Uncharacterized protein</fullName>
    </submittedName>
</protein>
<dbReference type="EMBL" id="JBHSBI010000018">
    <property type="protein sequence ID" value="MFC4011948.1"/>
    <property type="molecule type" value="Genomic_DNA"/>
</dbReference>
<evidence type="ECO:0000256" key="1">
    <source>
        <dbReference type="SAM" id="MobiDB-lite"/>
    </source>
</evidence>